<dbReference type="Proteomes" id="UP000799539">
    <property type="component" value="Unassembled WGS sequence"/>
</dbReference>
<accession>A0A6A6F8N6</accession>
<dbReference type="PANTHER" id="PTHR47843">
    <property type="entry name" value="BTB DOMAIN-CONTAINING PROTEIN-RELATED"/>
    <property type="match status" value="1"/>
</dbReference>
<dbReference type="OrthoDB" id="1022638at2759"/>
<proteinExistence type="predicted"/>
<dbReference type="PANTHER" id="PTHR47843:SF2">
    <property type="entry name" value="BTB DOMAIN-CONTAINING PROTEIN"/>
    <property type="match status" value="1"/>
</dbReference>
<evidence type="ECO:0000313" key="3">
    <source>
        <dbReference type="Proteomes" id="UP000799539"/>
    </source>
</evidence>
<feature type="domain" description="BTB" evidence="1">
    <location>
        <begin position="15"/>
        <end position="86"/>
    </location>
</feature>
<dbReference type="PROSITE" id="PS50097">
    <property type="entry name" value="BTB"/>
    <property type="match status" value="1"/>
</dbReference>
<reference evidence="2" key="1">
    <citation type="journal article" date="2020" name="Stud. Mycol.">
        <title>101 Dothideomycetes genomes: a test case for predicting lifestyles and emergence of pathogens.</title>
        <authorList>
            <person name="Haridas S."/>
            <person name="Albert R."/>
            <person name="Binder M."/>
            <person name="Bloem J."/>
            <person name="Labutti K."/>
            <person name="Salamov A."/>
            <person name="Andreopoulos B."/>
            <person name="Baker S."/>
            <person name="Barry K."/>
            <person name="Bills G."/>
            <person name="Bluhm B."/>
            <person name="Cannon C."/>
            <person name="Castanera R."/>
            <person name="Culley D."/>
            <person name="Daum C."/>
            <person name="Ezra D."/>
            <person name="Gonzalez J."/>
            <person name="Henrissat B."/>
            <person name="Kuo A."/>
            <person name="Liang C."/>
            <person name="Lipzen A."/>
            <person name="Lutzoni F."/>
            <person name="Magnuson J."/>
            <person name="Mondo S."/>
            <person name="Nolan M."/>
            <person name="Ohm R."/>
            <person name="Pangilinan J."/>
            <person name="Park H.-J."/>
            <person name="Ramirez L."/>
            <person name="Alfaro M."/>
            <person name="Sun H."/>
            <person name="Tritt A."/>
            <person name="Yoshinaga Y."/>
            <person name="Zwiers L.-H."/>
            <person name="Turgeon B."/>
            <person name="Goodwin S."/>
            <person name="Spatafora J."/>
            <person name="Crous P."/>
            <person name="Grigoriev I."/>
        </authorList>
    </citation>
    <scope>NUCLEOTIDE SEQUENCE</scope>
    <source>
        <strain evidence="2">SCOH1-5</strain>
    </source>
</reference>
<evidence type="ECO:0000259" key="1">
    <source>
        <dbReference type="PROSITE" id="PS50097"/>
    </source>
</evidence>
<keyword evidence="3" id="KW-1185">Reference proteome</keyword>
<dbReference type="InterPro" id="IPR000210">
    <property type="entry name" value="BTB/POZ_dom"/>
</dbReference>
<evidence type="ECO:0000313" key="2">
    <source>
        <dbReference type="EMBL" id="KAF2209497.1"/>
    </source>
</evidence>
<protein>
    <recommendedName>
        <fullName evidence="1">BTB domain-containing protein</fullName>
    </recommendedName>
</protein>
<dbReference type="Gene3D" id="3.30.710.10">
    <property type="entry name" value="Potassium Channel Kv1.1, Chain A"/>
    <property type="match status" value="1"/>
</dbReference>
<organism evidence="2 3">
    <name type="scientific">Cercospora zeae-maydis SCOH1-5</name>
    <dbReference type="NCBI Taxonomy" id="717836"/>
    <lineage>
        <taxon>Eukaryota</taxon>
        <taxon>Fungi</taxon>
        <taxon>Dikarya</taxon>
        <taxon>Ascomycota</taxon>
        <taxon>Pezizomycotina</taxon>
        <taxon>Dothideomycetes</taxon>
        <taxon>Dothideomycetidae</taxon>
        <taxon>Mycosphaerellales</taxon>
        <taxon>Mycosphaerellaceae</taxon>
        <taxon>Cercospora</taxon>
    </lineage>
</organism>
<gene>
    <name evidence="2" type="ORF">CERZMDRAFT_86827</name>
</gene>
<dbReference type="EMBL" id="ML992686">
    <property type="protein sequence ID" value="KAF2209497.1"/>
    <property type="molecule type" value="Genomic_DNA"/>
</dbReference>
<sequence>MADKPPRKRRRILGETVTIVVGTDDYVHTLHVHKSLLTDRGGFFTAALKRHWKEGQENKICLPEDCPMIVATYAEWLYSDKILTLHCDNPDHKKSHSLTQTEYLFIACLYFFAEKILDDRFANAVMDVFTKTLDLPDPDDGSCWEPKAPLIAAIYEETMPRSPLRNLMVHTYVDTDRKAWLSDKMRKRFEDFPEFLMDLLAADPDSKVVTGKLYKGRKTFYREVK</sequence>
<dbReference type="SUPFAM" id="SSF54695">
    <property type="entry name" value="POZ domain"/>
    <property type="match status" value="1"/>
</dbReference>
<dbReference type="InterPro" id="IPR011333">
    <property type="entry name" value="SKP1/BTB/POZ_sf"/>
</dbReference>
<dbReference type="AlphaFoldDB" id="A0A6A6F8N6"/>
<name>A0A6A6F8N6_9PEZI</name>
<dbReference type="CDD" id="cd18186">
    <property type="entry name" value="BTB_POZ_ZBTB_KLHL-like"/>
    <property type="match status" value="1"/>
</dbReference>